<dbReference type="GO" id="GO:0005886">
    <property type="term" value="C:plasma membrane"/>
    <property type="evidence" value="ECO:0007669"/>
    <property type="project" value="UniProtKB-SubCell"/>
</dbReference>
<feature type="domain" description="Copper acquisition factor BIM1-like" evidence="11">
    <location>
        <begin position="17"/>
        <end position="154"/>
    </location>
</feature>
<accession>A0A9P8WEU8</accession>
<keyword evidence="13" id="KW-1185">Reference proteome</keyword>
<evidence type="ECO:0000256" key="7">
    <source>
        <dbReference type="ARBA" id="ARBA00023288"/>
    </source>
</evidence>
<dbReference type="OrthoDB" id="2146436at2759"/>
<reference evidence="12 13" key="1">
    <citation type="journal article" date="2021" name="Nat. Commun.">
        <title>Genetic determinants of endophytism in the Arabidopsis root mycobiome.</title>
        <authorList>
            <person name="Mesny F."/>
            <person name="Miyauchi S."/>
            <person name="Thiergart T."/>
            <person name="Pickel B."/>
            <person name="Atanasova L."/>
            <person name="Karlsson M."/>
            <person name="Huettel B."/>
            <person name="Barry K.W."/>
            <person name="Haridas S."/>
            <person name="Chen C."/>
            <person name="Bauer D."/>
            <person name="Andreopoulos W."/>
            <person name="Pangilinan J."/>
            <person name="LaButti K."/>
            <person name="Riley R."/>
            <person name="Lipzen A."/>
            <person name="Clum A."/>
            <person name="Drula E."/>
            <person name="Henrissat B."/>
            <person name="Kohler A."/>
            <person name="Grigoriev I.V."/>
            <person name="Martin F.M."/>
            <person name="Hacquard S."/>
        </authorList>
    </citation>
    <scope>NUCLEOTIDE SEQUENCE [LARGE SCALE GENOMIC DNA]</scope>
    <source>
        <strain evidence="12 13">MPI-CAGE-CH-0241</strain>
    </source>
</reference>
<feature type="signal peptide" evidence="10">
    <location>
        <begin position="1"/>
        <end position="18"/>
    </location>
</feature>
<dbReference type="PANTHER" id="PTHR34992:SF1">
    <property type="entry name" value="COPPER ACQUISITION FACTOR BIM1-LIKE DOMAIN-CONTAINING PROTEIN"/>
    <property type="match status" value="1"/>
</dbReference>
<name>A0A9P8WEU8_9HYPO</name>
<evidence type="ECO:0000313" key="13">
    <source>
        <dbReference type="Proteomes" id="UP000777438"/>
    </source>
</evidence>
<evidence type="ECO:0000256" key="8">
    <source>
        <dbReference type="SAM" id="MobiDB-lite"/>
    </source>
</evidence>
<organism evidence="12 13">
    <name type="scientific">Thelonectria olida</name>
    <dbReference type="NCBI Taxonomy" id="1576542"/>
    <lineage>
        <taxon>Eukaryota</taxon>
        <taxon>Fungi</taxon>
        <taxon>Dikarya</taxon>
        <taxon>Ascomycota</taxon>
        <taxon>Pezizomycotina</taxon>
        <taxon>Sordariomycetes</taxon>
        <taxon>Hypocreomycetidae</taxon>
        <taxon>Hypocreales</taxon>
        <taxon>Nectriaceae</taxon>
        <taxon>Thelonectria</taxon>
    </lineage>
</organism>
<dbReference type="Proteomes" id="UP000777438">
    <property type="component" value="Unassembled WGS sequence"/>
</dbReference>
<dbReference type="CDD" id="cd21176">
    <property type="entry name" value="LPMO_auxiliary-like"/>
    <property type="match status" value="1"/>
</dbReference>
<protein>
    <recommendedName>
        <fullName evidence="11">Copper acquisition factor BIM1-like domain-containing protein</fullName>
    </recommendedName>
</protein>
<dbReference type="PANTHER" id="PTHR34992">
    <property type="entry name" value="HYPHAL ANASTAMOSIS-7 PROTEIN"/>
    <property type="match status" value="1"/>
</dbReference>
<dbReference type="InterPro" id="IPR046936">
    <property type="entry name" value="BIM1-like"/>
</dbReference>
<evidence type="ECO:0000313" key="12">
    <source>
        <dbReference type="EMBL" id="KAH6898210.1"/>
    </source>
</evidence>
<evidence type="ECO:0000256" key="2">
    <source>
        <dbReference type="ARBA" id="ARBA00022475"/>
    </source>
</evidence>
<evidence type="ECO:0000256" key="10">
    <source>
        <dbReference type="SAM" id="SignalP"/>
    </source>
</evidence>
<dbReference type="EMBL" id="JAGPYM010000002">
    <property type="protein sequence ID" value="KAH6898210.1"/>
    <property type="molecule type" value="Genomic_DNA"/>
</dbReference>
<feature type="chain" id="PRO_5040369279" description="Copper acquisition factor BIM1-like domain-containing protein" evidence="10">
    <location>
        <begin position="19"/>
        <end position="239"/>
    </location>
</feature>
<evidence type="ECO:0000256" key="1">
    <source>
        <dbReference type="ARBA" id="ARBA00004609"/>
    </source>
</evidence>
<dbReference type="Pfam" id="PF20238">
    <property type="entry name" value="BIM1-like_dom"/>
    <property type="match status" value="1"/>
</dbReference>
<dbReference type="AlphaFoldDB" id="A0A9P8WEU8"/>
<keyword evidence="4 10" id="KW-0732">Signal</keyword>
<keyword evidence="9" id="KW-0812">Transmembrane</keyword>
<keyword evidence="2" id="KW-1003">Cell membrane</keyword>
<evidence type="ECO:0000256" key="6">
    <source>
        <dbReference type="ARBA" id="ARBA00023180"/>
    </source>
</evidence>
<evidence type="ECO:0000256" key="3">
    <source>
        <dbReference type="ARBA" id="ARBA00022622"/>
    </source>
</evidence>
<proteinExistence type="predicted"/>
<feature type="transmembrane region" description="Helical" evidence="9">
    <location>
        <begin position="215"/>
        <end position="238"/>
    </location>
</feature>
<feature type="region of interest" description="Disordered" evidence="8">
    <location>
        <begin position="171"/>
        <end position="206"/>
    </location>
</feature>
<gene>
    <name evidence="12" type="ORF">B0T10DRAFT_453553</name>
</gene>
<evidence type="ECO:0000256" key="5">
    <source>
        <dbReference type="ARBA" id="ARBA00023136"/>
    </source>
</evidence>
<keyword evidence="6" id="KW-0325">Glycoprotein</keyword>
<comment type="caution">
    <text evidence="12">The sequence shown here is derived from an EMBL/GenBank/DDBJ whole genome shotgun (WGS) entry which is preliminary data.</text>
</comment>
<comment type="subcellular location">
    <subcellularLocation>
        <location evidence="1">Cell membrane</location>
        <topology evidence="1">Lipid-anchor</topology>
        <topology evidence="1">GPI-anchor</topology>
    </subcellularLocation>
</comment>
<keyword evidence="3" id="KW-0336">GPI-anchor</keyword>
<keyword evidence="9" id="KW-1133">Transmembrane helix</keyword>
<evidence type="ECO:0000259" key="11">
    <source>
        <dbReference type="Pfam" id="PF20238"/>
    </source>
</evidence>
<sequence>MRTASLLSAAALYSAASAHFVLKYPESIGFSDDDEGTSPCGGFTPDFSGDKVVDFHVGGEAIALRSTHQQANWLFRVTTDQKAKSGWEQIFPIVQQSGLGDFCEPSIVLNSSYVGKKGVVGIVSNAPDGLLYQCIAANFVKGSADAPSECKNASSVKASFTDDSKLSALVSDSGSDSSSSSSGTETAASSTSSATESAASSTNSDNAAPGLKLSWSVNGLGSMAVTVVSMVVVGGALMI</sequence>
<dbReference type="InterPro" id="IPR046530">
    <property type="entry name" value="BIM1-like_dom"/>
</dbReference>
<keyword evidence="7" id="KW-0449">Lipoprotein</keyword>
<keyword evidence="5 9" id="KW-0472">Membrane</keyword>
<evidence type="ECO:0000256" key="9">
    <source>
        <dbReference type="SAM" id="Phobius"/>
    </source>
</evidence>
<dbReference type="GO" id="GO:0098552">
    <property type="term" value="C:side of membrane"/>
    <property type="evidence" value="ECO:0007669"/>
    <property type="project" value="UniProtKB-KW"/>
</dbReference>
<evidence type="ECO:0000256" key="4">
    <source>
        <dbReference type="ARBA" id="ARBA00022729"/>
    </source>
</evidence>